<comment type="caution">
    <text evidence="1">The sequence shown here is derived from an EMBL/GenBank/DDBJ whole genome shotgun (WGS) entry which is preliminary data.</text>
</comment>
<evidence type="ECO:0000313" key="1">
    <source>
        <dbReference type="EMBL" id="MCI80241.1"/>
    </source>
</evidence>
<dbReference type="AlphaFoldDB" id="A0A392UZE7"/>
<protein>
    <submittedName>
        <fullName evidence="1">Uncharacterized protein</fullName>
    </submittedName>
</protein>
<feature type="non-terminal residue" evidence="1">
    <location>
        <position position="34"/>
    </location>
</feature>
<evidence type="ECO:0000313" key="2">
    <source>
        <dbReference type="Proteomes" id="UP000265520"/>
    </source>
</evidence>
<keyword evidence="2" id="KW-1185">Reference proteome</keyword>
<organism evidence="1 2">
    <name type="scientific">Trifolium medium</name>
    <dbReference type="NCBI Taxonomy" id="97028"/>
    <lineage>
        <taxon>Eukaryota</taxon>
        <taxon>Viridiplantae</taxon>
        <taxon>Streptophyta</taxon>
        <taxon>Embryophyta</taxon>
        <taxon>Tracheophyta</taxon>
        <taxon>Spermatophyta</taxon>
        <taxon>Magnoliopsida</taxon>
        <taxon>eudicotyledons</taxon>
        <taxon>Gunneridae</taxon>
        <taxon>Pentapetalae</taxon>
        <taxon>rosids</taxon>
        <taxon>fabids</taxon>
        <taxon>Fabales</taxon>
        <taxon>Fabaceae</taxon>
        <taxon>Papilionoideae</taxon>
        <taxon>50 kb inversion clade</taxon>
        <taxon>NPAAA clade</taxon>
        <taxon>Hologalegina</taxon>
        <taxon>IRL clade</taxon>
        <taxon>Trifolieae</taxon>
        <taxon>Trifolium</taxon>
    </lineage>
</organism>
<sequence length="34" mass="3851">MKLSGEVKYPAKPCKFKASVNEIIWRSQVPSKTV</sequence>
<dbReference type="Proteomes" id="UP000265520">
    <property type="component" value="Unassembled WGS sequence"/>
</dbReference>
<proteinExistence type="predicted"/>
<name>A0A392UZE7_9FABA</name>
<reference evidence="1 2" key="1">
    <citation type="journal article" date="2018" name="Front. Plant Sci.">
        <title>Red Clover (Trifolium pratense) and Zigzag Clover (T. medium) - A Picture of Genomic Similarities and Differences.</title>
        <authorList>
            <person name="Dluhosova J."/>
            <person name="Istvanek J."/>
            <person name="Nedelnik J."/>
            <person name="Repkova J."/>
        </authorList>
    </citation>
    <scope>NUCLEOTIDE SEQUENCE [LARGE SCALE GENOMIC DNA]</scope>
    <source>
        <strain evidence="2">cv. 10/8</strain>
        <tissue evidence="1">Leaf</tissue>
    </source>
</reference>
<dbReference type="EMBL" id="LXQA010991117">
    <property type="protein sequence ID" value="MCI80241.1"/>
    <property type="molecule type" value="Genomic_DNA"/>
</dbReference>
<accession>A0A392UZE7</accession>